<organism evidence="2 3">
    <name type="scientific">Chryseobacterium indicum</name>
    <dbReference type="NCBI Taxonomy" id="2766954"/>
    <lineage>
        <taxon>Bacteria</taxon>
        <taxon>Pseudomonadati</taxon>
        <taxon>Bacteroidota</taxon>
        <taxon>Flavobacteriia</taxon>
        <taxon>Flavobacteriales</taxon>
        <taxon>Weeksellaceae</taxon>
        <taxon>Chryseobacterium group</taxon>
        <taxon>Chryseobacterium</taxon>
    </lineage>
</organism>
<dbReference type="InterPro" id="IPR036890">
    <property type="entry name" value="HATPase_C_sf"/>
</dbReference>
<comment type="caution">
    <text evidence="2">The sequence shown here is derived from an EMBL/GenBank/DDBJ whole genome shotgun (WGS) entry which is preliminary data.</text>
</comment>
<evidence type="ECO:0000313" key="2">
    <source>
        <dbReference type="EMBL" id="MCF2221098.1"/>
    </source>
</evidence>
<protein>
    <submittedName>
        <fullName evidence="2">ATP-binding protein</fullName>
    </submittedName>
</protein>
<sequence>MDNSIVPAHLAVKAMRDNGYKNAAYAIAELIDNSIQHGATKVELLCAEIDVQINLRNVTRVNQIGILDNGSGMTSEVLRMALQFGNGTHLEASNQKGIGKFGMGLPSSSISQAKKVEVWTWQNGIETAVYSYLDIDAIIDQTLKEVPVPVNKAIPDLWKTAGKAFGNSGTLVVWSNIDRCIWKTANAIIENSEFLIGRMYRKFIQNGKVDIKMVAFKESNPSAYTKVHNAKANDPIYLMEDTSTPEPFDKKAMFDKWGGDSFEVKFDINHNAGTHQVVLRFTIAKLEAREGHNPGAKPHGKHAGKNIGVSVVRAERELDLDQAWVVQYDPRERWWGVEIEFPPALDEIFGVTNNKQFANNFSELGKIDLEELTAGGKTITQVREELEEENDPKALLIEITQKINSQLSAIRDVIRTQKLNEDRQSKTRHTTSTTSAERIATEATNERIEQGHTGTSDEQEKKSEEEKKAEITKTLENEGVTNVAEVVDWLFKNNLKYSFVDAEFESSAFFSVKSKGGKIIISLNTSHPAYHKLVEVLDETTEGSTQEELEGRLKNASEGLKLLLMAWARYEDEQPDGKLKTSAQESRQDWGRIARQFLQED</sequence>
<dbReference type="SUPFAM" id="SSF55874">
    <property type="entry name" value="ATPase domain of HSP90 chaperone/DNA topoisomerase II/histidine kinase"/>
    <property type="match status" value="1"/>
</dbReference>
<reference evidence="2" key="1">
    <citation type="submission" date="2021-08" db="EMBL/GenBank/DDBJ databases">
        <title>Complete genome sequence of Chryseobacterium sp strain PS-8.</title>
        <authorList>
            <person name="Das S.K."/>
        </authorList>
    </citation>
    <scope>NUCLEOTIDE SEQUENCE</scope>
    <source>
        <strain evidence="2">PS-8</strain>
    </source>
</reference>
<keyword evidence="2" id="KW-0067">ATP-binding</keyword>
<dbReference type="Pfam" id="PF13589">
    <property type="entry name" value="HATPase_c_3"/>
    <property type="match status" value="1"/>
</dbReference>
<dbReference type="Proteomes" id="UP001430374">
    <property type="component" value="Unassembled WGS sequence"/>
</dbReference>
<dbReference type="GO" id="GO:0005524">
    <property type="term" value="F:ATP binding"/>
    <property type="evidence" value="ECO:0007669"/>
    <property type="project" value="UniProtKB-KW"/>
</dbReference>
<keyword evidence="3" id="KW-1185">Reference proteome</keyword>
<feature type="compositionally biased region" description="Basic and acidic residues" evidence="1">
    <location>
        <begin position="458"/>
        <end position="467"/>
    </location>
</feature>
<dbReference type="EMBL" id="JACSGT010000002">
    <property type="protein sequence ID" value="MCF2221098.1"/>
    <property type="molecule type" value="Genomic_DNA"/>
</dbReference>
<evidence type="ECO:0000313" key="3">
    <source>
        <dbReference type="Proteomes" id="UP001430374"/>
    </source>
</evidence>
<dbReference type="Gene3D" id="3.30.565.10">
    <property type="entry name" value="Histidine kinase-like ATPase, C-terminal domain"/>
    <property type="match status" value="1"/>
</dbReference>
<evidence type="ECO:0000256" key="1">
    <source>
        <dbReference type="SAM" id="MobiDB-lite"/>
    </source>
</evidence>
<accession>A0ABS9CBI6</accession>
<feature type="region of interest" description="Disordered" evidence="1">
    <location>
        <begin position="420"/>
        <end position="467"/>
    </location>
</feature>
<gene>
    <name evidence="2" type="ORF">H9Q08_17565</name>
</gene>
<dbReference type="RefSeq" id="WP_235132444.1">
    <property type="nucleotide sequence ID" value="NZ_JACSGT010000002.1"/>
</dbReference>
<name>A0ABS9CBI6_9FLAO</name>
<keyword evidence="2" id="KW-0547">Nucleotide-binding</keyword>
<proteinExistence type="predicted"/>